<evidence type="ECO:0000313" key="2">
    <source>
        <dbReference type="EMBL" id="SVE33900.1"/>
    </source>
</evidence>
<protein>
    <recommendedName>
        <fullName evidence="3">ATP synthase subunit I</fullName>
    </recommendedName>
</protein>
<dbReference type="AlphaFoldDB" id="A0A383CPE8"/>
<keyword evidence="1" id="KW-0472">Membrane</keyword>
<reference evidence="2" key="1">
    <citation type="submission" date="2018-05" db="EMBL/GenBank/DDBJ databases">
        <authorList>
            <person name="Lanie J.A."/>
            <person name="Ng W.-L."/>
            <person name="Kazmierczak K.M."/>
            <person name="Andrzejewski T.M."/>
            <person name="Davidsen T.M."/>
            <person name="Wayne K.J."/>
            <person name="Tettelin H."/>
            <person name="Glass J.I."/>
            <person name="Rusch D."/>
            <person name="Podicherti R."/>
            <person name="Tsui H.-C.T."/>
            <person name="Winkler M.E."/>
        </authorList>
    </citation>
    <scope>NUCLEOTIDE SEQUENCE</scope>
</reference>
<feature type="transmembrane region" description="Helical" evidence="1">
    <location>
        <begin position="21"/>
        <end position="42"/>
    </location>
</feature>
<evidence type="ECO:0000256" key="1">
    <source>
        <dbReference type="SAM" id="Phobius"/>
    </source>
</evidence>
<keyword evidence="1" id="KW-0812">Transmembrane</keyword>
<proteinExistence type="predicted"/>
<name>A0A383CPE8_9ZZZZ</name>
<keyword evidence="1" id="KW-1133">Transmembrane helix</keyword>
<feature type="transmembrane region" description="Helical" evidence="1">
    <location>
        <begin position="112"/>
        <end position="134"/>
    </location>
</feature>
<dbReference type="EMBL" id="UINC01210444">
    <property type="protein sequence ID" value="SVE33900.1"/>
    <property type="molecule type" value="Genomic_DNA"/>
</dbReference>
<evidence type="ECO:0008006" key="3">
    <source>
        <dbReference type="Google" id="ProtNLM"/>
    </source>
</evidence>
<organism evidence="2">
    <name type="scientific">marine metagenome</name>
    <dbReference type="NCBI Taxonomy" id="408172"/>
    <lineage>
        <taxon>unclassified sequences</taxon>
        <taxon>metagenomes</taxon>
        <taxon>ecological metagenomes</taxon>
    </lineage>
</organism>
<feature type="transmembrane region" description="Helical" evidence="1">
    <location>
        <begin position="48"/>
        <end position="71"/>
    </location>
</feature>
<feature type="transmembrane region" description="Helical" evidence="1">
    <location>
        <begin position="83"/>
        <end position="106"/>
    </location>
</feature>
<accession>A0A383CPE8</accession>
<sequence length="137" mass="14943">MSTDVVIDDYKNLPSRFLAAVYRWALILTLIVAVMLSVSAGVLLALNFAIGVGISLLFLRITQILVERYLVPDHRPQPHKNMLMVLLLGKLTLLVIVCALLVTSASALFQPVWFVLGVSVVPGLIVVFGGAMALKMR</sequence>
<gene>
    <name evidence="2" type="ORF">METZ01_LOCUS486754</name>
</gene>